<reference evidence="1 2" key="1">
    <citation type="journal article" date="2023" name="Mol. Phylogenet. Evol.">
        <title>Genome-scale phylogeny and comparative genomics of the fungal order Sordariales.</title>
        <authorList>
            <person name="Hensen N."/>
            <person name="Bonometti L."/>
            <person name="Westerberg I."/>
            <person name="Brannstrom I.O."/>
            <person name="Guillou S."/>
            <person name="Cros-Aarteil S."/>
            <person name="Calhoun S."/>
            <person name="Haridas S."/>
            <person name="Kuo A."/>
            <person name="Mondo S."/>
            <person name="Pangilinan J."/>
            <person name="Riley R."/>
            <person name="LaButti K."/>
            <person name="Andreopoulos B."/>
            <person name="Lipzen A."/>
            <person name="Chen C."/>
            <person name="Yan M."/>
            <person name="Daum C."/>
            <person name="Ng V."/>
            <person name="Clum A."/>
            <person name="Steindorff A."/>
            <person name="Ohm R.A."/>
            <person name="Martin F."/>
            <person name="Silar P."/>
            <person name="Natvig D.O."/>
            <person name="Lalanne C."/>
            <person name="Gautier V."/>
            <person name="Ament-Velasquez S.L."/>
            <person name="Kruys A."/>
            <person name="Hutchinson M.I."/>
            <person name="Powell A.J."/>
            <person name="Barry K."/>
            <person name="Miller A.N."/>
            <person name="Grigoriev I.V."/>
            <person name="Debuchy R."/>
            <person name="Gladieux P."/>
            <person name="Hiltunen Thoren M."/>
            <person name="Johannesson H."/>
        </authorList>
    </citation>
    <scope>NUCLEOTIDE SEQUENCE [LARGE SCALE GENOMIC DNA]</scope>
    <source>
        <strain evidence="1 2">FGSC 10403</strain>
    </source>
</reference>
<organism evidence="1 2">
    <name type="scientific">Neurospora hispaniola</name>
    <dbReference type="NCBI Taxonomy" id="588809"/>
    <lineage>
        <taxon>Eukaryota</taxon>
        <taxon>Fungi</taxon>
        <taxon>Dikarya</taxon>
        <taxon>Ascomycota</taxon>
        <taxon>Pezizomycotina</taxon>
        <taxon>Sordariomycetes</taxon>
        <taxon>Sordariomycetidae</taxon>
        <taxon>Sordariales</taxon>
        <taxon>Sordariaceae</taxon>
        <taxon>Neurospora</taxon>
    </lineage>
</organism>
<proteinExistence type="predicted"/>
<gene>
    <name evidence="1" type="ORF">B0T23DRAFT_297789</name>
</gene>
<feature type="non-terminal residue" evidence="1">
    <location>
        <position position="1"/>
    </location>
</feature>
<protein>
    <submittedName>
        <fullName evidence="1">Uncharacterized protein</fullName>
    </submittedName>
</protein>
<name>A0AAJ0I7C2_9PEZI</name>
<keyword evidence="2" id="KW-1185">Reference proteome</keyword>
<feature type="non-terminal residue" evidence="1">
    <location>
        <position position="54"/>
    </location>
</feature>
<evidence type="ECO:0000313" key="1">
    <source>
        <dbReference type="EMBL" id="KAK3492307.1"/>
    </source>
</evidence>
<accession>A0AAJ0I7C2</accession>
<sequence length="54" mass="5833">PIIDRYAAPSSLAALGGPMDHDLWYGSSMSPFGPRQRSSSECMGVLIIIIIIIK</sequence>
<dbReference type="AlphaFoldDB" id="A0AAJ0I7C2"/>
<dbReference type="EMBL" id="JAULSX010000004">
    <property type="protein sequence ID" value="KAK3492307.1"/>
    <property type="molecule type" value="Genomic_DNA"/>
</dbReference>
<comment type="caution">
    <text evidence="1">The sequence shown here is derived from an EMBL/GenBank/DDBJ whole genome shotgun (WGS) entry which is preliminary data.</text>
</comment>
<evidence type="ECO:0000313" key="2">
    <source>
        <dbReference type="Proteomes" id="UP001285908"/>
    </source>
</evidence>
<dbReference type="RefSeq" id="XP_062692765.1">
    <property type="nucleotide sequence ID" value="XM_062834297.1"/>
</dbReference>
<dbReference type="GeneID" id="87871919"/>
<dbReference type="Proteomes" id="UP001285908">
    <property type="component" value="Unassembled WGS sequence"/>
</dbReference>